<dbReference type="InterPro" id="IPR029045">
    <property type="entry name" value="ClpP/crotonase-like_dom_sf"/>
</dbReference>
<dbReference type="EMBL" id="JAKFGM010000003">
    <property type="protein sequence ID" value="MCF2515607.1"/>
    <property type="molecule type" value="Genomic_DNA"/>
</dbReference>
<reference evidence="7" key="1">
    <citation type="submission" date="2022-01" db="EMBL/GenBank/DDBJ databases">
        <authorList>
            <person name="Jo J.-H."/>
            <person name="Im W.-T."/>
        </authorList>
    </citation>
    <scope>NUCLEOTIDE SEQUENCE</scope>
    <source>
        <strain evidence="7">G124</strain>
    </source>
</reference>
<feature type="active site" description="Proton donor/acceptor" evidence="5">
    <location>
        <position position="191"/>
    </location>
</feature>
<dbReference type="CDD" id="cd07023">
    <property type="entry name" value="S49_Sppa_N_C"/>
    <property type="match status" value="1"/>
</dbReference>
<evidence type="ECO:0000313" key="7">
    <source>
        <dbReference type="EMBL" id="MCF2515607.1"/>
    </source>
</evidence>
<dbReference type="AlphaFoldDB" id="A0A9X1QNX8"/>
<dbReference type="NCBIfam" id="TIGR00705">
    <property type="entry name" value="SppA_67K"/>
    <property type="match status" value="1"/>
</dbReference>
<dbReference type="CDD" id="cd07018">
    <property type="entry name" value="S49_SppA_67K_type"/>
    <property type="match status" value="1"/>
</dbReference>
<dbReference type="RefSeq" id="WP_235068310.1">
    <property type="nucleotide sequence ID" value="NZ_JAKFGM010000003.1"/>
</dbReference>
<dbReference type="InterPro" id="IPR047217">
    <property type="entry name" value="S49_SppA_67K_type_N"/>
</dbReference>
<proteinExistence type="inferred from homology"/>
<gene>
    <name evidence="7" type="primary">sppA</name>
    <name evidence="7" type="ORF">LVY65_11110</name>
</gene>
<name>A0A9X1QNX8_9SPHN</name>
<sequence length="623" mass="65627">MRFVKAIWKLLVGIKDMLVLLFMLMFFGLLYAALSARPAVIGDGVLAMDLDGVLVEQAERPDPVSVLAGAGNITREFELKDLVAALDTAKDDDRVKAIALDLDGFLGGGQPALAALGEKLDEVKKSGKPVLAFATGYTDDRYQLAAHASEIWMPAMGAIAVTGPGGNNLYFKGLLDKLGVTANIYRVGTYKSAVEPFIRNDMSPEARENAQALGDALLETWREDIGRGRPAAVAGLNRLLSDPVGVTKAANGDLAKAAVDLKLIDKIGERRAYEARLAELGGEDADSTHGYKRIRLHAYEEQAVDIQEGPIGVVTIAGEIVDGKARAGRAGGETIARIIEKGLAKNNLKALVVRVDSPGGSVMASERIRQALLSAKEQKIPVVVSMGSVAASGGYWVSTPGDFIFAEPSTITGSIGVFGVLPSFEGTLAKLGIGADGIKTTPLSGEPDLLKGPSDAADALIQAGVDQVYRKFLGIVAAARHKTPAEVDRIAQGRVWDGGTARQLGLVDGFGGMDEAVAKAAELAKLGKGERGLTYLEKEPAFGDTLMAAIADEGESNESPPSDAFATLAPAPEGLLARAISEVRSILSGPTIQVRCLECPPPAAAPRLSEEDRGWLARWLSWS</sequence>
<dbReference type="PANTHER" id="PTHR33209">
    <property type="entry name" value="PROTEASE 4"/>
    <property type="match status" value="1"/>
</dbReference>
<dbReference type="Gene3D" id="6.20.330.10">
    <property type="match status" value="1"/>
</dbReference>
<evidence type="ECO:0000256" key="5">
    <source>
        <dbReference type="PIRSR" id="PIRSR001217-1"/>
    </source>
</evidence>
<keyword evidence="8" id="KW-1185">Reference proteome</keyword>
<evidence type="ECO:0000256" key="1">
    <source>
        <dbReference type="ARBA" id="ARBA00008683"/>
    </source>
</evidence>
<dbReference type="InterPro" id="IPR004634">
    <property type="entry name" value="Pept_S49_pIV"/>
</dbReference>
<dbReference type="SUPFAM" id="SSF52096">
    <property type="entry name" value="ClpP/crotonase"/>
    <property type="match status" value="2"/>
</dbReference>
<dbReference type="Pfam" id="PF01343">
    <property type="entry name" value="Peptidase_S49"/>
    <property type="match status" value="2"/>
</dbReference>
<dbReference type="PIRSF" id="PIRSF001217">
    <property type="entry name" value="Protease_4_SppA"/>
    <property type="match status" value="1"/>
</dbReference>
<evidence type="ECO:0000256" key="3">
    <source>
        <dbReference type="ARBA" id="ARBA00022801"/>
    </source>
</evidence>
<comment type="caution">
    <text evidence="7">The sequence shown here is derived from an EMBL/GenBank/DDBJ whole genome shotgun (WGS) entry which is preliminary data.</text>
</comment>
<dbReference type="InterPro" id="IPR002142">
    <property type="entry name" value="Peptidase_S49"/>
</dbReference>
<keyword evidence="3" id="KW-0378">Hydrolase</keyword>
<evidence type="ECO:0000313" key="8">
    <source>
        <dbReference type="Proteomes" id="UP001139410"/>
    </source>
</evidence>
<feature type="active site" description="Nucleophile" evidence="5">
    <location>
        <position position="392"/>
    </location>
</feature>
<dbReference type="Gene3D" id="3.90.226.10">
    <property type="entry name" value="2-enoyl-CoA Hydratase, Chain A, domain 1"/>
    <property type="match status" value="3"/>
</dbReference>
<comment type="similarity">
    <text evidence="1">Belongs to the peptidase S49 family.</text>
</comment>
<feature type="domain" description="Peptidase S49" evidence="6">
    <location>
        <begin position="124"/>
        <end position="279"/>
    </location>
</feature>
<accession>A0A9X1QNX8</accession>
<dbReference type="Proteomes" id="UP001139410">
    <property type="component" value="Unassembled WGS sequence"/>
</dbReference>
<dbReference type="GO" id="GO:0008236">
    <property type="term" value="F:serine-type peptidase activity"/>
    <property type="evidence" value="ECO:0007669"/>
    <property type="project" value="UniProtKB-KW"/>
</dbReference>
<dbReference type="PANTHER" id="PTHR33209:SF1">
    <property type="entry name" value="PEPTIDASE S49 DOMAIN-CONTAINING PROTEIN"/>
    <property type="match status" value="1"/>
</dbReference>
<feature type="domain" description="Peptidase S49" evidence="6">
    <location>
        <begin position="375"/>
        <end position="526"/>
    </location>
</feature>
<protein>
    <submittedName>
        <fullName evidence="7">Signal peptide peptidase SppA</fullName>
    </submittedName>
</protein>
<keyword evidence="4" id="KW-0720">Serine protease</keyword>
<keyword evidence="2" id="KW-0645">Protease</keyword>
<dbReference type="GO" id="GO:0016020">
    <property type="term" value="C:membrane"/>
    <property type="evidence" value="ECO:0007669"/>
    <property type="project" value="InterPro"/>
</dbReference>
<dbReference type="GO" id="GO:0006465">
    <property type="term" value="P:signal peptide processing"/>
    <property type="evidence" value="ECO:0007669"/>
    <property type="project" value="InterPro"/>
</dbReference>
<dbReference type="InterPro" id="IPR047272">
    <property type="entry name" value="S49_SppA_C"/>
</dbReference>
<evidence type="ECO:0000259" key="6">
    <source>
        <dbReference type="Pfam" id="PF01343"/>
    </source>
</evidence>
<evidence type="ECO:0000256" key="2">
    <source>
        <dbReference type="ARBA" id="ARBA00022670"/>
    </source>
</evidence>
<organism evidence="7 8">
    <name type="scientific">Sphingomonas cremea</name>
    <dbReference type="NCBI Taxonomy" id="2904799"/>
    <lineage>
        <taxon>Bacteria</taxon>
        <taxon>Pseudomonadati</taxon>
        <taxon>Pseudomonadota</taxon>
        <taxon>Alphaproteobacteria</taxon>
        <taxon>Sphingomonadales</taxon>
        <taxon>Sphingomonadaceae</taxon>
        <taxon>Sphingomonas</taxon>
    </lineage>
</organism>
<evidence type="ECO:0000256" key="4">
    <source>
        <dbReference type="ARBA" id="ARBA00022825"/>
    </source>
</evidence>